<name>D2BWC7_DICZ5</name>
<proteinExistence type="predicted"/>
<sequence length="55" mass="6077">MRFSGVGLIWLRSDTILWTGIGMNITTAPALELWTRTEPEALAALLVPVPKEVKL</sequence>
<reference evidence="1" key="1">
    <citation type="submission" date="2009-12" db="EMBL/GenBank/DDBJ databases">
        <title>Complete sequence of Dickeya dadantii Ech586.</title>
        <authorList>
            <consortium name="US DOE Joint Genome Institute"/>
            <person name="Lucas S."/>
            <person name="Copeland A."/>
            <person name="Lapidus A."/>
            <person name="Glavina del Rio T."/>
            <person name="Tice H."/>
            <person name="Bruce D."/>
            <person name="Goodwin L."/>
            <person name="Pitluck S."/>
            <person name="Munk A.C."/>
            <person name="Brettin T."/>
            <person name="Detter J.C."/>
            <person name="Han C."/>
            <person name="Tapia R."/>
            <person name="Larimer F."/>
            <person name="Land M."/>
            <person name="Hauser L."/>
            <person name="Kyrpides N."/>
            <person name="Mikhailova N."/>
            <person name="Balakrishnan V."/>
            <person name="Glasner J."/>
            <person name="Perna N.T."/>
        </authorList>
    </citation>
    <scope>NUCLEOTIDE SEQUENCE [LARGE SCALE GENOMIC DNA]</scope>
    <source>
        <strain evidence="1">Ech586</strain>
    </source>
</reference>
<organism evidence="1 2">
    <name type="scientific">Dickeya zeae (strain Ech586)</name>
    <name type="common">Dickeya dadantii (strain Ech586)</name>
    <dbReference type="NCBI Taxonomy" id="590409"/>
    <lineage>
        <taxon>Bacteria</taxon>
        <taxon>Pseudomonadati</taxon>
        <taxon>Pseudomonadota</taxon>
        <taxon>Gammaproteobacteria</taxon>
        <taxon>Enterobacterales</taxon>
        <taxon>Pectobacteriaceae</taxon>
        <taxon>Dickeya</taxon>
        <taxon>Dickeya parazeae</taxon>
    </lineage>
</organism>
<keyword evidence="2" id="KW-1185">Reference proteome</keyword>
<gene>
    <name evidence="1" type="ordered locus">Dd586_1424</name>
</gene>
<dbReference type="STRING" id="590409.Dd586_1424"/>
<dbReference type="EMBL" id="CP001836">
    <property type="protein sequence ID" value="ACZ76297.1"/>
    <property type="molecule type" value="Genomic_DNA"/>
</dbReference>
<dbReference type="HOGENOM" id="CLU_3024822_0_0_6"/>
<evidence type="ECO:0000313" key="1">
    <source>
        <dbReference type="EMBL" id="ACZ76297.1"/>
    </source>
</evidence>
<accession>D2BWC7</accession>
<protein>
    <submittedName>
        <fullName evidence="1">Uncharacterized protein</fullName>
    </submittedName>
</protein>
<dbReference type="AlphaFoldDB" id="D2BWC7"/>
<dbReference type="Proteomes" id="UP000001446">
    <property type="component" value="Chromosome"/>
</dbReference>
<dbReference type="KEGG" id="ddc:Dd586_1424"/>
<evidence type="ECO:0000313" key="2">
    <source>
        <dbReference type="Proteomes" id="UP000001446"/>
    </source>
</evidence>